<protein>
    <submittedName>
        <fullName evidence="4">DctP family TRAP transporter solute-binding subunit</fullName>
    </submittedName>
</protein>
<dbReference type="Proteomes" id="UP000678276">
    <property type="component" value="Unassembled WGS sequence"/>
</dbReference>
<evidence type="ECO:0000256" key="3">
    <source>
        <dbReference type="ARBA" id="ARBA00022729"/>
    </source>
</evidence>
<keyword evidence="3" id="KW-0732">Signal</keyword>
<gene>
    <name evidence="4" type="ORF">J6595_05895</name>
</gene>
<dbReference type="InterPro" id="IPR018389">
    <property type="entry name" value="DctP_fam"/>
</dbReference>
<dbReference type="Gene3D" id="3.40.190.170">
    <property type="entry name" value="Bacterial extracellular solute-binding protein, family 7"/>
    <property type="match status" value="1"/>
</dbReference>
<dbReference type="Pfam" id="PF03480">
    <property type="entry name" value="DctP"/>
    <property type="match status" value="1"/>
</dbReference>
<reference evidence="4 5" key="1">
    <citation type="submission" date="2021-04" db="EMBL/GenBank/DDBJ databases">
        <title>Whole genome sequence of Jiella sp. KSK16Y-1.</title>
        <authorList>
            <person name="Tuo L."/>
        </authorList>
    </citation>
    <scope>NUCLEOTIDE SEQUENCE [LARGE SCALE GENOMIC DNA]</scope>
    <source>
        <strain evidence="4 5">KSK16Y-1</strain>
    </source>
</reference>
<comment type="similarity">
    <text evidence="1">Belongs to the bacterial solute-binding protein 7 family.</text>
</comment>
<dbReference type="PANTHER" id="PTHR33376:SF7">
    <property type="entry name" value="C4-DICARBOXYLATE-BINDING PROTEIN DCTB"/>
    <property type="match status" value="1"/>
</dbReference>
<sequence length="358" mass="39755">MWTPWRREMRPADIDPGGINVTFKHLAAAAALIAAFATTTMTPVNAETFRLSHNTNDTTTWQKGAEKFNELLKEQSGGEMDVRIFPNAQLTGGDQMKQAEMVGRGALDFVVTSAINVTPLVPEMAVFSLPYLYNDYDDVDATTAGKPGERMTEILAKKGIVVLAWGENGFREVTNNVHPIKTPADMKGLKMRVAGPMYIDVMNALGANPQQMQWTETFSALQQGVVDGQENPIGAVIIPQRVYEVQKYITPWHYSYDPIFIGVSQKRWDSWDDKTKAMVKSAAEEAMTYQKKITREDTAKGIDFLKEKGMEVYEPSAEEIDAFRKATKPAFDTWAEKVGPDLVALFQDTISAGSKPAN</sequence>
<evidence type="ECO:0000313" key="4">
    <source>
        <dbReference type="EMBL" id="MBP0615106.1"/>
    </source>
</evidence>
<dbReference type="PANTHER" id="PTHR33376">
    <property type="match status" value="1"/>
</dbReference>
<dbReference type="PIRSF" id="PIRSF006470">
    <property type="entry name" value="DctB"/>
    <property type="match status" value="1"/>
</dbReference>
<organism evidence="4 5">
    <name type="scientific">Jiella mangrovi</name>
    <dbReference type="NCBI Taxonomy" id="2821407"/>
    <lineage>
        <taxon>Bacteria</taxon>
        <taxon>Pseudomonadati</taxon>
        <taxon>Pseudomonadota</taxon>
        <taxon>Alphaproteobacteria</taxon>
        <taxon>Hyphomicrobiales</taxon>
        <taxon>Aurantimonadaceae</taxon>
        <taxon>Jiella</taxon>
    </lineage>
</organism>
<keyword evidence="2" id="KW-0813">Transport</keyword>
<evidence type="ECO:0000313" key="5">
    <source>
        <dbReference type="Proteomes" id="UP000678276"/>
    </source>
</evidence>
<comment type="caution">
    <text evidence="4">The sequence shown here is derived from an EMBL/GenBank/DDBJ whole genome shotgun (WGS) entry which is preliminary data.</text>
</comment>
<dbReference type="NCBIfam" id="TIGR00787">
    <property type="entry name" value="dctP"/>
    <property type="match status" value="1"/>
</dbReference>
<proteinExistence type="inferred from homology"/>
<keyword evidence="5" id="KW-1185">Reference proteome</keyword>
<evidence type="ECO:0000256" key="1">
    <source>
        <dbReference type="ARBA" id="ARBA00009023"/>
    </source>
</evidence>
<evidence type="ECO:0000256" key="2">
    <source>
        <dbReference type="ARBA" id="ARBA00022448"/>
    </source>
</evidence>
<name>A0ABS4BEF8_9HYPH</name>
<dbReference type="InterPro" id="IPR038404">
    <property type="entry name" value="TRAP_DctP_sf"/>
</dbReference>
<dbReference type="InterPro" id="IPR004682">
    <property type="entry name" value="TRAP_DctP"/>
</dbReference>
<dbReference type="NCBIfam" id="NF037995">
    <property type="entry name" value="TRAP_S1"/>
    <property type="match status" value="1"/>
</dbReference>
<dbReference type="EMBL" id="JAGJCF010000003">
    <property type="protein sequence ID" value="MBP0615106.1"/>
    <property type="molecule type" value="Genomic_DNA"/>
</dbReference>
<accession>A0ABS4BEF8</accession>